<dbReference type="GO" id="GO:0005886">
    <property type="term" value="C:plasma membrane"/>
    <property type="evidence" value="ECO:0007669"/>
    <property type="project" value="TreeGrafter"/>
</dbReference>
<protein>
    <submittedName>
        <fullName evidence="9">HAMP domain-containing protein</fullName>
    </submittedName>
</protein>
<dbReference type="InterPro" id="IPR004090">
    <property type="entry name" value="Chemotax_Me-accpt_rcpt"/>
</dbReference>
<feature type="domain" description="Methyl-accepting transducer" evidence="7">
    <location>
        <begin position="287"/>
        <end position="516"/>
    </location>
</feature>
<dbReference type="Gene3D" id="1.10.287.950">
    <property type="entry name" value="Methyl-accepting chemotaxis protein"/>
    <property type="match status" value="1"/>
</dbReference>
<comment type="subcellular location">
    <subcellularLocation>
        <location evidence="1">Membrane</location>
    </subcellularLocation>
</comment>
<evidence type="ECO:0000313" key="9">
    <source>
        <dbReference type="EMBL" id="AXK79831.1"/>
    </source>
</evidence>
<dbReference type="InterPro" id="IPR003660">
    <property type="entry name" value="HAMP_dom"/>
</dbReference>
<dbReference type="Proteomes" id="UP000254889">
    <property type="component" value="Chromosome"/>
</dbReference>
<evidence type="ECO:0000256" key="4">
    <source>
        <dbReference type="PROSITE-ProRule" id="PRU00284"/>
    </source>
</evidence>
<dbReference type="InterPro" id="IPR004089">
    <property type="entry name" value="MCPsignal_dom"/>
</dbReference>
<feature type="region of interest" description="Disordered" evidence="5">
    <location>
        <begin position="297"/>
        <end position="319"/>
    </location>
</feature>
<keyword evidence="6" id="KW-0812">Transmembrane</keyword>
<keyword evidence="4" id="KW-0807">Transducer</keyword>
<evidence type="ECO:0000256" key="6">
    <source>
        <dbReference type="SAM" id="Phobius"/>
    </source>
</evidence>
<dbReference type="FunFam" id="1.10.287.950:FF:000001">
    <property type="entry name" value="Methyl-accepting chemotaxis sensory transducer"/>
    <property type="match status" value="1"/>
</dbReference>
<reference evidence="9 10" key="1">
    <citation type="submission" date="2018-07" db="EMBL/GenBank/DDBJ databases">
        <authorList>
            <person name="Quirk P.G."/>
            <person name="Krulwich T.A."/>
        </authorList>
    </citation>
    <scope>NUCLEOTIDE SEQUENCE [LARGE SCALE GENOMIC DNA]</scope>
    <source>
        <strain evidence="9 10">CC-BB4</strain>
    </source>
</reference>
<dbReference type="GO" id="GO:0007165">
    <property type="term" value="P:signal transduction"/>
    <property type="evidence" value="ECO:0007669"/>
    <property type="project" value="UniProtKB-KW"/>
</dbReference>
<dbReference type="InterPro" id="IPR051310">
    <property type="entry name" value="MCP_chemotaxis"/>
</dbReference>
<organism evidence="9 10">
    <name type="scientific">Pseudolabrys taiwanensis</name>
    <dbReference type="NCBI Taxonomy" id="331696"/>
    <lineage>
        <taxon>Bacteria</taxon>
        <taxon>Pseudomonadati</taxon>
        <taxon>Pseudomonadota</taxon>
        <taxon>Alphaproteobacteria</taxon>
        <taxon>Hyphomicrobiales</taxon>
        <taxon>Xanthobacteraceae</taxon>
        <taxon>Pseudolabrys</taxon>
    </lineage>
</organism>
<dbReference type="AlphaFoldDB" id="A0A345ZSD4"/>
<dbReference type="OrthoDB" id="3378718at2"/>
<dbReference type="PROSITE" id="PS50885">
    <property type="entry name" value="HAMP"/>
    <property type="match status" value="1"/>
</dbReference>
<dbReference type="RefSeq" id="WP_115688893.1">
    <property type="nucleotide sequence ID" value="NZ_CP031417.1"/>
</dbReference>
<keyword evidence="2" id="KW-0488">Methylation</keyword>
<feature type="transmembrane region" description="Helical" evidence="6">
    <location>
        <begin position="12"/>
        <end position="34"/>
    </location>
</feature>
<dbReference type="CDD" id="cd11386">
    <property type="entry name" value="MCP_signal"/>
    <property type="match status" value="1"/>
</dbReference>
<dbReference type="GO" id="GO:0004888">
    <property type="term" value="F:transmembrane signaling receptor activity"/>
    <property type="evidence" value="ECO:0007669"/>
    <property type="project" value="InterPro"/>
</dbReference>
<dbReference type="PROSITE" id="PS50111">
    <property type="entry name" value="CHEMOTAXIS_TRANSDUC_2"/>
    <property type="match status" value="1"/>
</dbReference>
<dbReference type="SUPFAM" id="SSF58104">
    <property type="entry name" value="Methyl-accepting chemotaxis protein (MCP) signaling domain"/>
    <property type="match status" value="1"/>
</dbReference>
<dbReference type="GO" id="GO:0006935">
    <property type="term" value="P:chemotaxis"/>
    <property type="evidence" value="ECO:0007669"/>
    <property type="project" value="InterPro"/>
</dbReference>
<comment type="similarity">
    <text evidence="3">Belongs to the methyl-accepting chemotaxis (MCP) protein family.</text>
</comment>
<dbReference type="PANTHER" id="PTHR43531:SF14">
    <property type="entry name" value="METHYL-ACCEPTING CHEMOTAXIS PROTEIN I-RELATED"/>
    <property type="match status" value="1"/>
</dbReference>
<evidence type="ECO:0000256" key="1">
    <source>
        <dbReference type="ARBA" id="ARBA00004370"/>
    </source>
</evidence>
<evidence type="ECO:0000313" key="10">
    <source>
        <dbReference type="Proteomes" id="UP000254889"/>
    </source>
</evidence>
<dbReference type="PROSITE" id="PS51257">
    <property type="entry name" value="PROKAR_LIPOPROTEIN"/>
    <property type="match status" value="1"/>
</dbReference>
<evidence type="ECO:0000259" key="7">
    <source>
        <dbReference type="PROSITE" id="PS50111"/>
    </source>
</evidence>
<dbReference type="CDD" id="cd06225">
    <property type="entry name" value="HAMP"/>
    <property type="match status" value="1"/>
</dbReference>
<sequence>MLRLSNIRIGTKLAVMSGFAIVLVACMLATLIVGNSLVREAVEKSNTGVVSTRDLEAIKAAERGMQIAARDVSLAPHEIALQQSLKLLDAERQAAHARIDPMVALFAVPERREAIATIKKLIDTYAVEVQKLSRIKAEALALRLQGGLQAEAEAEGLALEIERIGLEVLTPTVRQIEDGTGKLVQSVGTESESGLAGARETMNFAERIGLAVGLGAIVILIGSAVFGALSIARPIRALRRPLNEAAGGNFNVSVPGVGRRDEVGEIADAVVRMTAQVSKTLADIKVSGQEVATASAEISTSTTDLSQRTEEQAASLEETTAAMEELAATVKKNAENAQQASRFATGTRDVADRGSRVVADAVEAMAKIEESSRRISDIIGVIDEIARQTNLLALNAAVEAARAGEAGRGFAVVATEVRGLAQRSAQAAKDIKDLITSSGSQVKDGVDLVNKAGEALSEIVGSIRQVADIVAEIASASGEQATGIEEINKALTQMDDATQQNAALVEENAATAKALEHQAKTMDEQIAFFRLGEAAPQVDETGEPAAEAVIATPEAAAENRRRAAA</sequence>
<keyword evidence="10" id="KW-1185">Reference proteome</keyword>
<dbReference type="SMART" id="SM00283">
    <property type="entry name" value="MA"/>
    <property type="match status" value="1"/>
</dbReference>
<dbReference type="Pfam" id="PF00015">
    <property type="entry name" value="MCPsignal"/>
    <property type="match status" value="1"/>
</dbReference>
<accession>A0A345ZSD4</accession>
<proteinExistence type="inferred from homology"/>
<evidence type="ECO:0000256" key="2">
    <source>
        <dbReference type="ARBA" id="ARBA00022481"/>
    </source>
</evidence>
<feature type="domain" description="HAMP" evidence="8">
    <location>
        <begin position="229"/>
        <end position="282"/>
    </location>
</feature>
<evidence type="ECO:0000256" key="3">
    <source>
        <dbReference type="ARBA" id="ARBA00029447"/>
    </source>
</evidence>
<name>A0A345ZSD4_9HYPH</name>
<keyword evidence="6" id="KW-1133">Transmembrane helix</keyword>
<gene>
    <name evidence="9" type="ORF">DW352_04450</name>
</gene>
<dbReference type="PRINTS" id="PR00260">
    <property type="entry name" value="CHEMTRNSDUCR"/>
</dbReference>
<evidence type="ECO:0000259" key="8">
    <source>
        <dbReference type="PROSITE" id="PS50885"/>
    </source>
</evidence>
<evidence type="ECO:0000256" key="5">
    <source>
        <dbReference type="SAM" id="MobiDB-lite"/>
    </source>
</evidence>
<dbReference type="PANTHER" id="PTHR43531">
    <property type="entry name" value="PROTEIN ICFG"/>
    <property type="match status" value="1"/>
</dbReference>
<dbReference type="SMART" id="SM00304">
    <property type="entry name" value="HAMP"/>
    <property type="match status" value="1"/>
</dbReference>
<dbReference type="KEGG" id="ptaw:DW352_04450"/>
<feature type="transmembrane region" description="Helical" evidence="6">
    <location>
        <begin position="208"/>
        <end position="232"/>
    </location>
</feature>
<dbReference type="EMBL" id="CP031417">
    <property type="protein sequence ID" value="AXK79831.1"/>
    <property type="molecule type" value="Genomic_DNA"/>
</dbReference>
<keyword evidence="6" id="KW-0472">Membrane</keyword>
<dbReference type="Pfam" id="PF00672">
    <property type="entry name" value="HAMP"/>
    <property type="match status" value="1"/>
</dbReference>